<dbReference type="Gene3D" id="3.30.450.20">
    <property type="entry name" value="PAS domain"/>
    <property type="match status" value="2"/>
</dbReference>
<keyword evidence="1" id="KW-0812">Transmembrane</keyword>
<dbReference type="SUPFAM" id="SSF55785">
    <property type="entry name" value="PYP-like sensor domain (PAS domain)"/>
    <property type="match status" value="2"/>
</dbReference>
<dbReference type="SMART" id="SM00052">
    <property type="entry name" value="EAL"/>
    <property type="match status" value="1"/>
</dbReference>
<protein>
    <submittedName>
        <fullName evidence="6">Diguanylate cyclase</fullName>
    </submittedName>
</protein>
<dbReference type="InterPro" id="IPR001610">
    <property type="entry name" value="PAC"/>
</dbReference>
<name>A0A014P5K7_9BURK</name>
<dbReference type="InterPro" id="IPR029787">
    <property type="entry name" value="Nucleotide_cyclase"/>
</dbReference>
<organism evidence="6 7">
    <name type="scientific">Comamonas aquatica DA1877</name>
    <dbReference type="NCBI Taxonomy" id="1457173"/>
    <lineage>
        <taxon>Bacteria</taxon>
        <taxon>Pseudomonadati</taxon>
        <taxon>Pseudomonadota</taxon>
        <taxon>Betaproteobacteria</taxon>
        <taxon>Burkholderiales</taxon>
        <taxon>Comamonadaceae</taxon>
        <taxon>Comamonas</taxon>
    </lineage>
</organism>
<dbReference type="CDD" id="cd01949">
    <property type="entry name" value="GGDEF"/>
    <property type="match status" value="1"/>
</dbReference>
<dbReference type="Proteomes" id="UP000020766">
    <property type="component" value="Unassembled WGS sequence"/>
</dbReference>
<dbReference type="PANTHER" id="PTHR44757">
    <property type="entry name" value="DIGUANYLATE CYCLASE DGCP"/>
    <property type="match status" value="1"/>
</dbReference>
<dbReference type="PATRIC" id="fig|1457173.3.peg.311"/>
<dbReference type="SUPFAM" id="SSF141868">
    <property type="entry name" value="EAL domain-like"/>
    <property type="match status" value="1"/>
</dbReference>
<feature type="domain" description="EAL" evidence="4">
    <location>
        <begin position="843"/>
        <end position="1097"/>
    </location>
</feature>
<feature type="transmembrane region" description="Helical" evidence="1">
    <location>
        <begin position="12"/>
        <end position="28"/>
    </location>
</feature>
<dbReference type="InterPro" id="IPR052155">
    <property type="entry name" value="Biofilm_reg_signaling"/>
</dbReference>
<dbReference type="InterPro" id="IPR001633">
    <property type="entry name" value="EAL_dom"/>
</dbReference>
<dbReference type="Pfam" id="PF00563">
    <property type="entry name" value="EAL"/>
    <property type="match status" value="1"/>
</dbReference>
<dbReference type="PROSITE" id="PS50883">
    <property type="entry name" value="EAL"/>
    <property type="match status" value="1"/>
</dbReference>
<dbReference type="SMART" id="SM00065">
    <property type="entry name" value="GAF"/>
    <property type="match status" value="1"/>
</dbReference>
<accession>A0A014P5K7</accession>
<feature type="transmembrane region" description="Helical" evidence="1">
    <location>
        <begin position="73"/>
        <end position="92"/>
    </location>
</feature>
<dbReference type="Gene3D" id="3.20.20.450">
    <property type="entry name" value="EAL domain"/>
    <property type="match status" value="1"/>
</dbReference>
<dbReference type="Pfam" id="PF00990">
    <property type="entry name" value="GGDEF"/>
    <property type="match status" value="1"/>
</dbReference>
<dbReference type="CDD" id="cd00130">
    <property type="entry name" value="PAS"/>
    <property type="match status" value="1"/>
</dbReference>
<evidence type="ECO:0000313" key="7">
    <source>
        <dbReference type="Proteomes" id="UP000020766"/>
    </source>
</evidence>
<dbReference type="SMART" id="SM00091">
    <property type="entry name" value="PAS"/>
    <property type="match status" value="2"/>
</dbReference>
<evidence type="ECO:0000259" key="2">
    <source>
        <dbReference type="PROSITE" id="PS50112"/>
    </source>
</evidence>
<evidence type="ECO:0000313" key="6">
    <source>
        <dbReference type="EMBL" id="EXU81450.1"/>
    </source>
</evidence>
<feature type="domain" description="GGDEF" evidence="5">
    <location>
        <begin position="702"/>
        <end position="834"/>
    </location>
</feature>
<dbReference type="Gene3D" id="3.30.70.270">
    <property type="match status" value="1"/>
</dbReference>
<dbReference type="InterPro" id="IPR000014">
    <property type="entry name" value="PAS"/>
</dbReference>
<gene>
    <name evidence="6" type="ORF">AX13_06545</name>
</gene>
<dbReference type="AlphaFoldDB" id="A0A014P5K7"/>
<dbReference type="SUPFAM" id="SSF55781">
    <property type="entry name" value="GAF domain-like"/>
    <property type="match status" value="1"/>
</dbReference>
<keyword evidence="1" id="KW-1133">Transmembrane helix</keyword>
<dbReference type="SMART" id="SM00086">
    <property type="entry name" value="PAC"/>
    <property type="match status" value="1"/>
</dbReference>
<dbReference type="SUPFAM" id="SSF55073">
    <property type="entry name" value="Nucleotide cyclase"/>
    <property type="match status" value="1"/>
</dbReference>
<comment type="caution">
    <text evidence="6">The sequence shown here is derived from an EMBL/GenBank/DDBJ whole genome shotgun (WGS) entry which is preliminary data.</text>
</comment>
<evidence type="ECO:0000259" key="3">
    <source>
        <dbReference type="PROSITE" id="PS50113"/>
    </source>
</evidence>
<evidence type="ECO:0000259" key="5">
    <source>
        <dbReference type="PROSITE" id="PS50887"/>
    </source>
</evidence>
<feature type="transmembrane region" description="Helical" evidence="1">
    <location>
        <begin position="40"/>
        <end position="61"/>
    </location>
</feature>
<dbReference type="CDD" id="cd01948">
    <property type="entry name" value="EAL"/>
    <property type="match status" value="1"/>
</dbReference>
<proteinExistence type="predicted"/>
<dbReference type="Pfam" id="PF17159">
    <property type="entry name" value="MASE3"/>
    <property type="match status" value="1"/>
</dbReference>
<dbReference type="InterPro" id="IPR043128">
    <property type="entry name" value="Rev_trsase/Diguanyl_cyclase"/>
</dbReference>
<feature type="transmembrane region" description="Helical" evidence="1">
    <location>
        <begin position="112"/>
        <end position="130"/>
    </location>
</feature>
<keyword evidence="7" id="KW-1185">Reference proteome</keyword>
<feature type="domain" description="PAS" evidence="2">
    <location>
        <begin position="271"/>
        <end position="341"/>
    </location>
</feature>
<dbReference type="InterPro" id="IPR035919">
    <property type="entry name" value="EAL_sf"/>
</dbReference>
<dbReference type="InterPro" id="IPR003018">
    <property type="entry name" value="GAF"/>
</dbReference>
<dbReference type="GO" id="GO:0006355">
    <property type="term" value="P:regulation of DNA-templated transcription"/>
    <property type="evidence" value="ECO:0007669"/>
    <property type="project" value="InterPro"/>
</dbReference>
<feature type="transmembrane region" description="Helical" evidence="1">
    <location>
        <begin position="183"/>
        <end position="202"/>
    </location>
</feature>
<reference evidence="6 7" key="1">
    <citation type="submission" date="2014-01" db="EMBL/GenBank/DDBJ databases">
        <title>Interspecies Systems Biology Uncovers Metabolites Affecting C. elegans Gene Expression and Life History Traits.</title>
        <authorList>
            <person name="Watson E."/>
            <person name="Macneil L.T."/>
            <person name="Ritter A.D."/>
            <person name="Yilmaz L.S."/>
            <person name="Rosebrock A.P."/>
            <person name="Caudy A.A."/>
            <person name="Walhout A.J."/>
        </authorList>
    </citation>
    <scope>NUCLEOTIDE SEQUENCE [LARGE SCALE GENOMIC DNA]</scope>
    <source>
        <strain evidence="6 7">DA1877</strain>
    </source>
</reference>
<dbReference type="STRING" id="225991.MA05_01455"/>
<dbReference type="PANTHER" id="PTHR44757:SF2">
    <property type="entry name" value="BIOFILM ARCHITECTURE MAINTENANCE PROTEIN MBAA"/>
    <property type="match status" value="1"/>
</dbReference>
<dbReference type="PROSITE" id="PS50113">
    <property type="entry name" value="PAC"/>
    <property type="match status" value="1"/>
</dbReference>
<keyword evidence="1" id="KW-0472">Membrane</keyword>
<dbReference type="NCBIfam" id="TIGR00229">
    <property type="entry name" value="sensory_box"/>
    <property type="match status" value="1"/>
</dbReference>
<dbReference type="Pfam" id="PF08448">
    <property type="entry name" value="PAS_4"/>
    <property type="match status" value="1"/>
</dbReference>
<evidence type="ECO:0000256" key="1">
    <source>
        <dbReference type="SAM" id="Phobius"/>
    </source>
</evidence>
<dbReference type="RefSeq" id="WP_043378262.1">
    <property type="nucleotide sequence ID" value="NZ_JBOK01000002.1"/>
</dbReference>
<dbReference type="Pfam" id="PF00989">
    <property type="entry name" value="PAS"/>
    <property type="match status" value="1"/>
</dbReference>
<dbReference type="InterPro" id="IPR035965">
    <property type="entry name" value="PAS-like_dom_sf"/>
</dbReference>
<dbReference type="InterPro" id="IPR000160">
    <property type="entry name" value="GGDEF_dom"/>
</dbReference>
<dbReference type="FunFam" id="3.20.20.450:FF:000001">
    <property type="entry name" value="Cyclic di-GMP phosphodiesterase yahA"/>
    <property type="match status" value="1"/>
</dbReference>
<feature type="domain" description="PAC" evidence="3">
    <location>
        <begin position="616"/>
        <end position="670"/>
    </location>
</feature>
<dbReference type="EMBL" id="JBOK01000002">
    <property type="protein sequence ID" value="EXU81450.1"/>
    <property type="molecule type" value="Genomic_DNA"/>
</dbReference>
<dbReference type="InterPro" id="IPR033425">
    <property type="entry name" value="MASE3"/>
</dbReference>
<sequence length="1104" mass="121773">MTHHRELRESAYWLLALLAGLLLVRILPAPDAARGLASYLPLHTIMEMLSIAVAAMVFSIAWVTQKYRLNGRALVLGIGLLGVALLDLSHALSYAGMPDFITPSGPEKAINFWLAARAMAAAALLWAALWPQGWSGWLDRRGRYLSLLAMGGIVGAVHYLLLVHPQVIPRTFVPGSGLTPLKIQLEYALMLAYLVAGLGFVAQGTREPGRIYLALAAFILGIGEYFFTLYANVTDVYNLAGHLYKIIAYGFLYRGLFVETVRQPYLGLQQAEARQRATLETLPDLLFEMDRSGVYLEVHANDPDRLAASNQQLLGRSVTEVLPPEAAATCLAALEQAESQGVARGQRICLSQADGLRYFELAVAKKAAPPGQPSTYLVLSRDVTDAVHNEQHLMAESFLNAALLDLQHHDGYELESDFLRRGVEHARRLSHSPVALLLFARPDEQGTDLAMALIPQGLDQQALAQALPWQEVLRQRRAVVWPCQCGDTTLVQRCACLPVVEGGRVRMLLAVGNKPEGYSEQDVQTLQALADTIWQRIMQRRQEAIIHRLSEALDQSPSPVMMTDTQASILYVNRAFTEVSGYSAEEVLGRNPRLLQSGLTPRSTYAEMWHKLPQGQSWQGELINRRKNGQTYTESASLYPIRDAFGQVTHYVAHKEDISLRREAEERIRALSNFDTLTGLSNKKSFEEQLAQAIERSTAQHERLSLLWFNLDQFKLINESLGHAAGDELLVEQANRLRHSLGTQVPLARYSSDVYVAIVPRADQAAVALMVQAALTLLQTAVRLQGHTLMTSASAGVAVFPDDAQTAGTLASAAEVAMYRAKQDGGNTLRFFAPEMQAHTRRSLELASGLKHATAHGELFLVFQPQCALDSGALTGAEALLRWRHPQWGLVSPAEFIPIAEQSGTIVAIDLWVLEHAALQLRAWDAQGLPELVVAVNVSAAQFGRPQFVEEVLATLQRVGVAPQRIEMELTEAVALKQPEQAEITIRKLHAAGFRVALDDFGTGYSSMSYLKRYAIDKLKIDQSFVRDLAEQGSDQAIVTAIIRMAQSLGLRTIAEGVETAEQAQLLQAYGCDEMQGYWYSRPLEPQAFAAFAQRHRSSLALSQ</sequence>
<dbReference type="InterPro" id="IPR013656">
    <property type="entry name" value="PAS_4"/>
</dbReference>
<dbReference type="PROSITE" id="PS50112">
    <property type="entry name" value="PAS"/>
    <property type="match status" value="2"/>
</dbReference>
<dbReference type="Pfam" id="PF13185">
    <property type="entry name" value="GAF_2"/>
    <property type="match status" value="1"/>
</dbReference>
<feature type="transmembrane region" description="Helical" evidence="1">
    <location>
        <begin position="211"/>
        <end position="231"/>
    </location>
</feature>
<dbReference type="PROSITE" id="PS50887">
    <property type="entry name" value="GGDEF"/>
    <property type="match status" value="1"/>
</dbReference>
<feature type="domain" description="PAS" evidence="2">
    <location>
        <begin position="545"/>
        <end position="591"/>
    </location>
</feature>
<dbReference type="SMART" id="SM00267">
    <property type="entry name" value="GGDEF"/>
    <property type="match status" value="1"/>
</dbReference>
<dbReference type="NCBIfam" id="TIGR00254">
    <property type="entry name" value="GGDEF"/>
    <property type="match status" value="1"/>
</dbReference>
<dbReference type="InterPro" id="IPR013767">
    <property type="entry name" value="PAS_fold"/>
</dbReference>
<dbReference type="InterPro" id="IPR000700">
    <property type="entry name" value="PAS-assoc_C"/>
</dbReference>
<evidence type="ECO:0000259" key="4">
    <source>
        <dbReference type="PROSITE" id="PS50883"/>
    </source>
</evidence>
<feature type="transmembrane region" description="Helical" evidence="1">
    <location>
        <begin position="142"/>
        <end position="163"/>
    </location>
</feature>